<dbReference type="InterPro" id="IPR000073">
    <property type="entry name" value="AB_hydrolase_1"/>
</dbReference>
<dbReference type="Gene3D" id="3.40.50.1820">
    <property type="entry name" value="alpha/beta hydrolase"/>
    <property type="match status" value="1"/>
</dbReference>
<accession>A0A2M7FYQ2</accession>
<feature type="domain" description="AB hydrolase-1" evidence="1">
    <location>
        <begin position="45"/>
        <end position="137"/>
    </location>
</feature>
<dbReference type="InterPro" id="IPR029058">
    <property type="entry name" value="AB_hydrolase_fold"/>
</dbReference>
<sequence length="250" mass="28411">MRKFTAFMFWARELFELLKFIVLIPFSWFWQAPQVKKSFSNRAQIVLVPGFLGRGLEFLPLKRKLEKAGFEVFIAQLGFQASQIQTKGQRLAEFLEAEQIENATLLGYSLGGWISLQLPEKARWRVKTLITLGVAFRGTPMAILLSPLKAARQLIPGSSFLKQAHSPWLHFPNHFNFYAQRDEITASQRTSQLKGIQEHVLPVQGHLNLICHPLAQKELVAQLIQTETALNRGGNCSELKSSRDKILARS</sequence>
<evidence type="ECO:0000313" key="2">
    <source>
        <dbReference type="EMBL" id="PIW14319.1"/>
    </source>
</evidence>
<gene>
    <name evidence="2" type="ORF">COW36_22140</name>
</gene>
<name>A0A2M7FYQ2_9BACT</name>
<organism evidence="2 3">
    <name type="scientific">bacterium (Candidatus Blackallbacteria) CG17_big_fil_post_rev_8_21_14_2_50_48_46</name>
    <dbReference type="NCBI Taxonomy" id="2014261"/>
    <lineage>
        <taxon>Bacteria</taxon>
        <taxon>Candidatus Blackallbacteria</taxon>
    </lineage>
</organism>
<dbReference type="SUPFAM" id="SSF53474">
    <property type="entry name" value="alpha/beta-Hydrolases"/>
    <property type="match status" value="1"/>
</dbReference>
<protein>
    <recommendedName>
        <fullName evidence="1">AB hydrolase-1 domain-containing protein</fullName>
    </recommendedName>
</protein>
<evidence type="ECO:0000259" key="1">
    <source>
        <dbReference type="Pfam" id="PF00561"/>
    </source>
</evidence>
<dbReference type="Pfam" id="PF00561">
    <property type="entry name" value="Abhydrolase_1"/>
    <property type="match status" value="1"/>
</dbReference>
<dbReference type="AlphaFoldDB" id="A0A2M7FYQ2"/>
<dbReference type="EMBL" id="PFFQ01000061">
    <property type="protein sequence ID" value="PIW14319.1"/>
    <property type="molecule type" value="Genomic_DNA"/>
</dbReference>
<evidence type="ECO:0000313" key="3">
    <source>
        <dbReference type="Proteomes" id="UP000231019"/>
    </source>
</evidence>
<dbReference type="Proteomes" id="UP000231019">
    <property type="component" value="Unassembled WGS sequence"/>
</dbReference>
<proteinExistence type="predicted"/>
<comment type="caution">
    <text evidence="2">The sequence shown here is derived from an EMBL/GenBank/DDBJ whole genome shotgun (WGS) entry which is preliminary data.</text>
</comment>
<reference evidence="2 3" key="1">
    <citation type="submission" date="2017-09" db="EMBL/GenBank/DDBJ databases">
        <title>Depth-based differentiation of microbial function through sediment-hosted aquifers and enrichment of novel symbionts in the deep terrestrial subsurface.</title>
        <authorList>
            <person name="Probst A.J."/>
            <person name="Ladd B."/>
            <person name="Jarett J.K."/>
            <person name="Geller-Mcgrath D.E."/>
            <person name="Sieber C.M."/>
            <person name="Emerson J.B."/>
            <person name="Anantharaman K."/>
            <person name="Thomas B.C."/>
            <person name="Malmstrom R."/>
            <person name="Stieglmeier M."/>
            <person name="Klingl A."/>
            <person name="Woyke T."/>
            <person name="Ryan C.M."/>
            <person name="Banfield J.F."/>
        </authorList>
    </citation>
    <scope>NUCLEOTIDE SEQUENCE [LARGE SCALE GENOMIC DNA]</scope>
    <source>
        <strain evidence="2">CG17_big_fil_post_rev_8_21_14_2_50_48_46</strain>
    </source>
</reference>